<dbReference type="InterPro" id="IPR007110">
    <property type="entry name" value="Ig-like_dom"/>
</dbReference>
<dbReference type="SUPFAM" id="SSF49265">
    <property type="entry name" value="Fibronectin type III"/>
    <property type="match status" value="1"/>
</dbReference>
<dbReference type="OMA" id="GRMTWHK"/>
<dbReference type="SUPFAM" id="SSF48726">
    <property type="entry name" value="Immunoglobulin"/>
    <property type="match status" value="18"/>
</dbReference>
<dbReference type="FunFam" id="2.60.40.10:FF:000502">
    <property type="entry name" value="obscurin-like protein 1 isoform X2"/>
    <property type="match status" value="1"/>
</dbReference>
<feature type="domain" description="Ig-like" evidence="11">
    <location>
        <begin position="1065"/>
        <end position="1149"/>
    </location>
</feature>
<keyword evidence="14" id="KW-1185">Reference proteome</keyword>
<reference evidence="13" key="5">
    <citation type="submission" date="2025-09" db="UniProtKB">
        <authorList>
            <consortium name="Ensembl"/>
        </authorList>
    </citation>
    <scope>IDENTIFICATION</scope>
</reference>
<reference evidence="14" key="1">
    <citation type="journal article" date="2006" name="Science">
        <title>Ancient noncoding elements conserved in the human genome.</title>
        <authorList>
            <person name="Venkatesh B."/>
            <person name="Kirkness E.F."/>
            <person name="Loh Y.H."/>
            <person name="Halpern A.L."/>
            <person name="Lee A.P."/>
            <person name="Johnson J."/>
            <person name="Dandona N."/>
            <person name="Viswanathan L.D."/>
            <person name="Tay A."/>
            <person name="Venter J.C."/>
            <person name="Strausberg R.L."/>
            <person name="Brenner S."/>
        </authorList>
    </citation>
    <scope>NUCLEOTIDE SEQUENCE [LARGE SCALE GENOMIC DNA]</scope>
</reference>
<dbReference type="InterPro" id="IPR003961">
    <property type="entry name" value="FN3_dom"/>
</dbReference>
<evidence type="ECO:0000313" key="13">
    <source>
        <dbReference type="Ensembl" id="ENSCMIP00000019515.1"/>
    </source>
</evidence>
<dbReference type="Pfam" id="PF07679">
    <property type="entry name" value="I-set"/>
    <property type="match status" value="17"/>
</dbReference>
<dbReference type="InterPro" id="IPR036179">
    <property type="entry name" value="Ig-like_dom_sf"/>
</dbReference>
<dbReference type="PROSITE" id="PS50853">
    <property type="entry name" value="FN3"/>
    <property type="match status" value="1"/>
</dbReference>
<organism evidence="13 14">
    <name type="scientific">Callorhinchus milii</name>
    <name type="common">Ghost shark</name>
    <dbReference type="NCBI Taxonomy" id="7868"/>
    <lineage>
        <taxon>Eukaryota</taxon>
        <taxon>Metazoa</taxon>
        <taxon>Chordata</taxon>
        <taxon>Craniata</taxon>
        <taxon>Vertebrata</taxon>
        <taxon>Chondrichthyes</taxon>
        <taxon>Holocephali</taxon>
        <taxon>Chimaeriformes</taxon>
        <taxon>Callorhinchidae</taxon>
        <taxon>Callorhinchus</taxon>
    </lineage>
</organism>
<dbReference type="GeneTree" id="ENSGT00940000154756"/>
<feature type="domain" description="Ig-like" evidence="11">
    <location>
        <begin position="11"/>
        <end position="101"/>
    </location>
</feature>
<feature type="domain" description="Fibronectin type-III" evidence="12">
    <location>
        <begin position="429"/>
        <end position="529"/>
    </location>
</feature>
<dbReference type="InterPro" id="IPR013106">
    <property type="entry name" value="Ig_V-set"/>
</dbReference>
<dbReference type="InterPro" id="IPR003598">
    <property type="entry name" value="Ig_sub2"/>
</dbReference>
<evidence type="ECO:0000256" key="2">
    <source>
        <dbReference type="ARBA" id="ARBA00004496"/>
    </source>
</evidence>
<evidence type="ECO:0000256" key="1">
    <source>
        <dbReference type="ARBA" id="ARBA00004123"/>
    </source>
</evidence>
<feature type="domain" description="Ig-like" evidence="11">
    <location>
        <begin position="1668"/>
        <end position="1769"/>
    </location>
</feature>
<dbReference type="InterPro" id="IPR013098">
    <property type="entry name" value="Ig_I-set"/>
</dbReference>
<keyword evidence="4" id="KW-0963">Cytoplasm</keyword>
<feature type="domain" description="Ig-like" evidence="11">
    <location>
        <begin position="700"/>
        <end position="778"/>
    </location>
</feature>
<reference evidence="14" key="2">
    <citation type="journal article" date="2007" name="PLoS Biol.">
        <title>Survey sequencing and comparative analysis of the elephant shark (Callorhinchus milii) genome.</title>
        <authorList>
            <person name="Venkatesh B."/>
            <person name="Kirkness E.F."/>
            <person name="Loh Y.H."/>
            <person name="Halpern A.L."/>
            <person name="Lee A.P."/>
            <person name="Johnson J."/>
            <person name="Dandona N."/>
            <person name="Viswanathan L.D."/>
            <person name="Tay A."/>
            <person name="Venter J.C."/>
            <person name="Strausberg R.L."/>
            <person name="Brenner S."/>
        </authorList>
    </citation>
    <scope>NUCLEOTIDE SEQUENCE [LARGE SCALE GENOMIC DNA]</scope>
</reference>
<dbReference type="FunFam" id="2.60.40.10:FF:000214">
    <property type="entry name" value="titin isoform X1"/>
    <property type="match status" value="3"/>
</dbReference>
<dbReference type="STRING" id="7868.ENSCMIP00000019515"/>
<dbReference type="FunFam" id="2.60.40.10:FF:000050">
    <property type="entry name" value="Titin isoform B"/>
    <property type="match status" value="1"/>
</dbReference>
<evidence type="ECO:0000259" key="11">
    <source>
        <dbReference type="PROSITE" id="PS50835"/>
    </source>
</evidence>
<dbReference type="CDD" id="cd00096">
    <property type="entry name" value="Ig"/>
    <property type="match status" value="1"/>
</dbReference>
<name>A0A4W3HW56_CALMI</name>
<evidence type="ECO:0000313" key="14">
    <source>
        <dbReference type="Proteomes" id="UP000314986"/>
    </source>
</evidence>
<proteinExistence type="inferred from homology"/>
<evidence type="ECO:0000259" key="12">
    <source>
        <dbReference type="PROSITE" id="PS50853"/>
    </source>
</evidence>
<reference evidence="14" key="3">
    <citation type="journal article" date="2014" name="Nature">
        <title>Elephant shark genome provides unique insights into gnathostome evolution.</title>
        <authorList>
            <consortium name="International Elephant Shark Genome Sequencing Consortium"/>
            <person name="Venkatesh B."/>
            <person name="Lee A.P."/>
            <person name="Ravi V."/>
            <person name="Maurya A.K."/>
            <person name="Lian M.M."/>
            <person name="Swann J.B."/>
            <person name="Ohta Y."/>
            <person name="Flajnik M.F."/>
            <person name="Sutoh Y."/>
            <person name="Kasahara M."/>
            <person name="Hoon S."/>
            <person name="Gangu V."/>
            <person name="Roy S.W."/>
            <person name="Irimia M."/>
            <person name="Korzh V."/>
            <person name="Kondrychyn I."/>
            <person name="Lim Z.W."/>
            <person name="Tay B.H."/>
            <person name="Tohari S."/>
            <person name="Kong K.W."/>
            <person name="Ho S."/>
            <person name="Lorente-Galdos B."/>
            <person name="Quilez J."/>
            <person name="Marques-Bonet T."/>
            <person name="Raney B.J."/>
            <person name="Ingham P.W."/>
            <person name="Tay A."/>
            <person name="Hillier L.W."/>
            <person name="Minx P."/>
            <person name="Boehm T."/>
            <person name="Wilson R.K."/>
            <person name="Brenner S."/>
            <person name="Warren W.C."/>
        </authorList>
    </citation>
    <scope>NUCLEOTIDE SEQUENCE [LARGE SCALE GENOMIC DNA]</scope>
</reference>
<evidence type="ECO:0000256" key="5">
    <source>
        <dbReference type="ARBA" id="ARBA00022553"/>
    </source>
</evidence>
<comment type="similarity">
    <text evidence="3">Belongs to the protein kinase superfamily. CAMK Ser/Thr protein kinase family.</text>
</comment>
<dbReference type="PANTHER" id="PTHR35971:SF4">
    <property type="entry name" value="OBSCURIN"/>
    <property type="match status" value="1"/>
</dbReference>
<evidence type="ECO:0000256" key="6">
    <source>
        <dbReference type="ARBA" id="ARBA00022737"/>
    </source>
</evidence>
<dbReference type="FunFam" id="2.60.40.10:FF:000211">
    <property type="entry name" value="Obscurin-like protein 1"/>
    <property type="match status" value="2"/>
</dbReference>
<feature type="domain" description="Ig-like" evidence="11">
    <location>
        <begin position="881"/>
        <end position="967"/>
    </location>
</feature>
<evidence type="ECO:0000256" key="7">
    <source>
        <dbReference type="ARBA" id="ARBA00023157"/>
    </source>
</evidence>
<dbReference type="InterPro" id="IPR003599">
    <property type="entry name" value="Ig_sub"/>
</dbReference>
<feature type="domain" description="Ig-like" evidence="11">
    <location>
        <begin position="612"/>
        <end position="688"/>
    </location>
</feature>
<accession>A0A4W3HW56</accession>
<dbReference type="GO" id="GO:0005737">
    <property type="term" value="C:cytoplasm"/>
    <property type="evidence" value="ECO:0007669"/>
    <property type="project" value="UniProtKB-SubCell"/>
</dbReference>
<feature type="domain" description="Ig-like" evidence="11">
    <location>
        <begin position="121"/>
        <end position="221"/>
    </location>
</feature>
<dbReference type="Pfam" id="PF00041">
    <property type="entry name" value="fn3"/>
    <property type="match status" value="1"/>
</dbReference>
<dbReference type="SMART" id="SM00406">
    <property type="entry name" value="IGv"/>
    <property type="match status" value="5"/>
</dbReference>
<reference evidence="13" key="4">
    <citation type="submission" date="2025-08" db="UniProtKB">
        <authorList>
            <consortium name="Ensembl"/>
        </authorList>
    </citation>
    <scope>IDENTIFICATION</scope>
</reference>
<evidence type="ECO:0000256" key="10">
    <source>
        <dbReference type="SAM" id="MobiDB-lite"/>
    </source>
</evidence>
<dbReference type="SMART" id="SM00409">
    <property type="entry name" value="IG"/>
    <property type="match status" value="18"/>
</dbReference>
<protein>
    <submittedName>
        <fullName evidence="13">Obscurin, cytoskeletal calmodulin and titin-interacting RhoGEF b</fullName>
    </submittedName>
</protein>
<dbReference type="SMART" id="SM00060">
    <property type="entry name" value="FN3"/>
    <property type="match status" value="1"/>
</dbReference>
<feature type="domain" description="Ig-like" evidence="11">
    <location>
        <begin position="1251"/>
        <end position="1410"/>
    </location>
</feature>
<dbReference type="SMART" id="SM00408">
    <property type="entry name" value="IGc2"/>
    <property type="match status" value="13"/>
</dbReference>
<keyword evidence="9" id="KW-0393">Immunoglobulin domain</keyword>
<dbReference type="PANTHER" id="PTHR35971">
    <property type="entry name" value="SI:DKEY-31G6.6"/>
    <property type="match status" value="1"/>
</dbReference>
<dbReference type="InterPro" id="IPR036116">
    <property type="entry name" value="FN3_sf"/>
</dbReference>
<dbReference type="Ensembl" id="ENSCMIT00000019881.1">
    <property type="protein sequence ID" value="ENSCMIP00000019515.1"/>
    <property type="gene ID" value="ENSCMIG00000009077.1"/>
</dbReference>
<dbReference type="CDD" id="cd00063">
    <property type="entry name" value="FN3"/>
    <property type="match status" value="1"/>
</dbReference>
<keyword evidence="8" id="KW-0539">Nucleus</keyword>
<feature type="domain" description="Ig-like" evidence="11">
    <location>
        <begin position="973"/>
        <end position="1061"/>
    </location>
</feature>
<keyword evidence="5" id="KW-0597">Phosphoprotein</keyword>
<feature type="domain" description="Ig-like" evidence="11">
    <location>
        <begin position="1504"/>
        <end position="1583"/>
    </location>
</feature>
<feature type="region of interest" description="Disordered" evidence="10">
    <location>
        <begin position="153"/>
        <end position="177"/>
    </location>
</feature>
<dbReference type="Pfam" id="PF13927">
    <property type="entry name" value="Ig_3"/>
    <property type="match status" value="1"/>
</dbReference>
<dbReference type="InParanoid" id="A0A4W3HW56"/>
<dbReference type="Proteomes" id="UP000314986">
    <property type="component" value="Unassembled WGS sequence"/>
</dbReference>
<sequence>IKSEMDFGGAPRFLARPKAFAVSAGRDATLTCRIVGNPDPLVVWEKGRAPIGSGGRFKAVEDGDVYKLTIYDLALEDSGQYICRANNPVGEAYAAVTLKVAADPRGGGGGGGGDGGVEYPPYFVLKPSSLKVRLGDDAGFSCKALGNPAPAVSWERDNKTLSGGGNGGGDSDNNRYAVESAGDASSLRIHCARFADGGTWLCRARNRLGDAQAAAALVVVSPDDDDVVVVVGDFISVSEPKLPFKTKLQDVEVVEKEMATLQCEVPVSDTQTSWFLEETQIAESAKYSMEEEGTLRKLMIQNVTTDDDAVYVCEMKEGSRTVGELTVKGNIVKKLPRKTVVAENDTAIFCVELSHSCKNITWTKNGQELKPNDRTTITVSGMRHVLTIRECKWEDIGEITLLLNSIRQALTSSIVLCFSLAARKVPPYSPVNPVVKEETETSVTLAWSLPEDEPPVPVTGYIIEKKKIGSNTWTRCHSENVVVQEFTVRGVTEGGDYQFRISSINNFSQKPKASIKTPLQEVEVTAGEDATFTIELSTVAPGLWFLNGKAIESSESHIMQRTKNTHTLIIKKVRSIDNSMEVKFVASCVESLARLRVKEFRFVNKEKSKRVVTAACGVLAELAAETNDIHAKVQWYKNGKEVKPLKTFTVESKGKEHRLIISAAQKEDEGTYTCKCGDDIMTFDLKITGKDAAVKFVNKPKTPVEVVATASESLELPCEVSAASAVVTWRKDQKEVKQDQRITIISQGTQRKLVINKMQQSDQGHYTCVANDDRLTFQVKIKGNDCSATILKKSTTQTEYAASVGEKVTLVCEVSHSTVQGNWYRHGQEMKQSKVVGVESEGATRRLVLHNNVEAKDGGDYVCEAAGEKLIFHVTVTEPEPVFSKKESVQKEVKVRVAENTTLSCEVSQSKTEVKWSKDGKIFRPTKNIKVESDGKTRKLVIQNVEAKDGGDYVCEAAGEKLTFHITVTEPEPVFANKASVQKEVKVRVAENATLSCEVSQSKTEVKWSKDGKVVSASKKFKPESDGKTRKLVIQNVESKDGGDYVCEAAGEKLTFHVTVTEPEPVFANKDSLKKVVKVRSSENAALICEVSQSKTEVKWFKGGKILSPGKKIKLESDGKTRKLEIQNVESKDEGEYICEAAGEKLTFNIQVAGEIHVSRYVEHVKVHQSESATVSCEVSQSKTEVKWFKDGKALTISKKIKMESEGKTRKLVVQSVESKDGGEYVCEAAGEKLTFHIKVTELPLLVVAVEGEDAIFKCSVSHEEAAVTWHRNGVKIEPSKKDLVSCEGMNRGLTITKLALDDACEISLSPRTGIEPRSSRLREAPVLFKKKLENMTVEEKQNAIFEVELTKPCSEVKWIKNNVVIQPDGNVDIKVDGSKQTLTIKNVSFADRGFYSCETLHEKTKAKLSVESKKIQLIKKLEEVKVHEKETCTFEVELSHEDVEGTWLKDSIRVKPGPNCRTTTLGKKHALTLSALKIEDSGQISFQAEEIRTSGKLVVTELPVNFTKALEDIKVPEKEKVIFECELSRSTVDVKWFKVKVTRGNSFHYWRKGGRKEKEMGERRLVINNVAFEDEGSYACDAIDDKTTAHRVGPPREKGRERKIEIVKHLEDVETMEESNLVFSCELSHDDEEVQWYLNDTTLFSNNFNEIQKAGKTHKLILKGVTPDDTGTVKLKVRDVTETQTLDCLFREKRILVWRGMITLECEVSKPKVNPVWKKDEVVLGSSDKYELLHAGKTLCLIVHDLNKSDAGIYTCDVGSDTASAKVTIQGMHVILVQF</sequence>
<keyword evidence="7" id="KW-1015">Disulfide bond</keyword>
<dbReference type="InterPro" id="IPR013783">
    <property type="entry name" value="Ig-like_fold"/>
</dbReference>
<keyword evidence="6" id="KW-0677">Repeat</keyword>
<feature type="domain" description="Ig-like" evidence="11">
    <location>
        <begin position="1156"/>
        <end position="1241"/>
    </location>
</feature>
<comment type="subcellular location">
    <subcellularLocation>
        <location evidence="2">Cytoplasm</location>
    </subcellularLocation>
    <subcellularLocation>
        <location evidence="1">Nucleus</location>
    </subcellularLocation>
</comment>
<evidence type="ECO:0000256" key="3">
    <source>
        <dbReference type="ARBA" id="ARBA00006692"/>
    </source>
</evidence>
<dbReference type="GO" id="GO:0005634">
    <property type="term" value="C:nucleus"/>
    <property type="evidence" value="ECO:0007669"/>
    <property type="project" value="UniProtKB-SubCell"/>
</dbReference>
<feature type="domain" description="Ig-like" evidence="11">
    <location>
        <begin position="240"/>
        <end position="323"/>
    </location>
</feature>
<dbReference type="FunFam" id="2.60.40.10:FF:000032">
    <property type="entry name" value="palladin isoform X1"/>
    <property type="match status" value="1"/>
</dbReference>
<dbReference type="FunFam" id="2.60.40.10:FF:001084">
    <property type="entry name" value="obscurin-like isoform X3"/>
    <property type="match status" value="1"/>
</dbReference>
<dbReference type="PROSITE" id="PS50835">
    <property type="entry name" value="IG_LIKE"/>
    <property type="match status" value="13"/>
</dbReference>
<evidence type="ECO:0000256" key="9">
    <source>
        <dbReference type="ARBA" id="ARBA00023319"/>
    </source>
</evidence>
<evidence type="ECO:0000256" key="8">
    <source>
        <dbReference type="ARBA" id="ARBA00023242"/>
    </source>
</evidence>
<dbReference type="Gene3D" id="2.60.40.10">
    <property type="entry name" value="Immunoglobulins"/>
    <property type="match status" value="19"/>
</dbReference>
<evidence type="ECO:0000256" key="4">
    <source>
        <dbReference type="ARBA" id="ARBA00022490"/>
    </source>
</evidence>
<dbReference type="InterPro" id="IPR052385">
    <property type="entry name" value="Obscurin/Obscurin-like_Reg"/>
</dbReference>
<feature type="domain" description="Ig-like" evidence="11">
    <location>
        <begin position="805"/>
        <end position="877"/>
    </location>
</feature>